<dbReference type="InterPro" id="IPR018501">
    <property type="entry name" value="DDT_dom"/>
</dbReference>
<feature type="domain" description="DDT" evidence="10">
    <location>
        <begin position="376"/>
        <end position="436"/>
    </location>
</feature>
<dbReference type="PROSITE" id="PS50827">
    <property type="entry name" value="DDT"/>
    <property type="match status" value="1"/>
</dbReference>
<evidence type="ECO:0000256" key="3">
    <source>
        <dbReference type="ARBA" id="ARBA00022771"/>
    </source>
</evidence>
<dbReference type="PROSITE" id="PS50016">
    <property type="entry name" value="ZF_PHD_2"/>
    <property type="match status" value="3"/>
</dbReference>
<protein>
    <submittedName>
        <fullName evidence="11">Uncharacterized protein AlNc14C36G3190</fullName>
    </submittedName>
</protein>
<dbReference type="PROSITE" id="PS01359">
    <property type="entry name" value="ZF_PHD_1"/>
    <property type="match status" value="1"/>
</dbReference>
<dbReference type="Gene3D" id="3.30.40.10">
    <property type="entry name" value="Zinc/RING finger domain, C3HC4 (zinc finger)"/>
    <property type="match status" value="4"/>
</dbReference>
<evidence type="ECO:0000256" key="4">
    <source>
        <dbReference type="ARBA" id="ARBA00022833"/>
    </source>
</evidence>
<name>F0W8R4_9STRA</name>
<feature type="domain" description="PHD-type" evidence="9">
    <location>
        <begin position="1176"/>
        <end position="1221"/>
    </location>
</feature>
<evidence type="ECO:0000259" key="10">
    <source>
        <dbReference type="PROSITE" id="PS50827"/>
    </source>
</evidence>
<feature type="region of interest" description="Disordered" evidence="8">
    <location>
        <begin position="215"/>
        <end position="242"/>
    </location>
</feature>
<sequence length="1283" mass="149000">MDEETGENRQQTRSVFEEEQHVNHSGVLRVYELCNIENQSAEEAGPEETERPPDANKDTTSQAKRKKRKIKPLARGQRLNHVKNDPENRKKPKMIITVLESDGDDKEEASTNGQSSDKKEHDSDHDAWTDHNRWYCNLCKDGGELLCCDRCPRAFHLKWYVGCFPSAVVAHQASRYASLGLQKEEIPESEWYCKFCAYVCRDDCLTRRRATQESKEKARITREAERLERDAHRKKLQQEKEDSEFEKSMEAIEARARRIIEIQDRIMLSRKKVRFRDKEEEKLGKVAENFAESIRCAKDQLEKLEKEDTALRKKEEALEKRRKFYEGTPEKFSSSHIKTEQIAMLPSPYVCHSISLQLVIHICNRPSKCPFAGVPEKDIAILLAVFDCLSTFGAVLEIAPLTIESFSQALTQSSPNDLVREIHMCLLDLILQDREDEEYVSDVEQELDEQELCRHQLKQTPLSLGVPTSTMLNSLSWSSVLYSFILSVPRFLSNGSKLLQEATLHLKTHNHAELLVEHKLALLDFLISRAYMTEKLRKVIGNNTDQMMKTMKEYNRMMLQERRIQVEEEKRLGEKHRTKLAEFTEKKEASKLESRDEDGIKRELDAEEDELDEKEREEEELLRSREEELEVLQEQDQISRHVYVVEKKKLDLERDEFCKARDLRQQKRRSAEQLERKQESLKEAICQSLSKRDLGALRGMVAKASELGIPEELLFHVTHCIEVRQLEVEREKTTGSKRQLFKDELRKNAIRTEALGQDEHRCKYWFFKGDPMRLYIQVPSESISALQSGWYCYPSKRQVIDLLEHLDRKSNEVLRERLESIVCELPKESALSAISNMQKEDLFRHSNREETLSSVNWPNTMKQWPKTVHREATIQALQQELLHLHSWLSNRLEDRASDWNERLLRGRNDWLKLLENANLESCVTALLMLEREVLTLYLPKHVSHEEDIAMRGMMDEEEEEEDFEIFAEEEAVFWPSRTHRSRWIQAVRNCVFVADVSLAMETFVRQLAMASISEHALTPVPDAKGKRVRLERRRRIKEEEEEMENSVEEESGSERKAGKRARRDDVSSAQKCSEEWEEECYVCREGGQVVSCDGCQRVFHLSCLNIRRMPRGKLYCKHCSEGDTKGAEEKSVGGDGRRQSLRLSADGRHDDVEENDEIRMKSSNRELESGAVGPWDVECFICKLYGELLGCDGCPKAFHLACIGIKSWPQEEWFCDECDMQTCGVCGRNKIKLNSHVICGSEDGSKGCDKVFHLKCVKLEKVPESDWFCSKCKRSLSKALTSQ</sequence>
<dbReference type="EMBL" id="FR824081">
    <property type="protein sequence ID" value="CCA17522.1"/>
    <property type="molecule type" value="Genomic_DNA"/>
</dbReference>
<feature type="compositionally biased region" description="Basic and acidic residues" evidence="8">
    <location>
        <begin position="48"/>
        <end position="57"/>
    </location>
</feature>
<feature type="compositionally biased region" description="Basic and acidic residues" evidence="8">
    <location>
        <begin position="585"/>
        <end position="604"/>
    </location>
</feature>
<feature type="domain" description="PHD-type" evidence="9">
    <location>
        <begin position="1077"/>
        <end position="1122"/>
    </location>
</feature>
<dbReference type="InterPro" id="IPR059153">
    <property type="entry name" value="NSD_PHD-1st"/>
</dbReference>
<evidence type="ECO:0000256" key="2">
    <source>
        <dbReference type="ARBA" id="ARBA00022723"/>
    </source>
</evidence>
<feature type="compositionally biased region" description="Basic and acidic residues" evidence="8">
    <location>
        <begin position="116"/>
        <end position="125"/>
    </location>
</feature>
<dbReference type="InterPro" id="IPR001965">
    <property type="entry name" value="Znf_PHD"/>
</dbReference>
<keyword evidence="4" id="KW-0862">Zinc</keyword>
<feature type="region of interest" description="Disordered" evidence="8">
    <location>
        <begin position="1038"/>
        <end position="1064"/>
    </location>
</feature>
<feature type="region of interest" description="Disordered" evidence="8">
    <location>
        <begin position="39"/>
        <end position="125"/>
    </location>
</feature>
<dbReference type="InterPro" id="IPR019786">
    <property type="entry name" value="Zinc_finger_PHD-type_CS"/>
</dbReference>
<feature type="compositionally biased region" description="Basic residues" evidence="8">
    <location>
        <begin position="63"/>
        <end position="72"/>
    </location>
</feature>
<feature type="compositionally biased region" description="Basic and acidic residues" evidence="8">
    <location>
        <begin position="1052"/>
        <end position="1064"/>
    </location>
</feature>
<feature type="domain" description="PHD-type" evidence="9">
    <location>
        <begin position="1220"/>
        <end position="1275"/>
    </location>
</feature>
<dbReference type="SMART" id="SM00249">
    <property type="entry name" value="PHD"/>
    <property type="match status" value="4"/>
</dbReference>
<dbReference type="Pfam" id="PF23011">
    <property type="entry name" value="PHD-1st_NSD"/>
    <property type="match status" value="1"/>
</dbReference>
<dbReference type="InterPro" id="IPR013083">
    <property type="entry name" value="Znf_RING/FYVE/PHD"/>
</dbReference>
<dbReference type="HOGENOM" id="CLU_007052_0_0_1"/>
<dbReference type="Pfam" id="PF00628">
    <property type="entry name" value="PHD"/>
    <property type="match status" value="1"/>
</dbReference>
<dbReference type="GO" id="GO:0008270">
    <property type="term" value="F:zinc ion binding"/>
    <property type="evidence" value="ECO:0007669"/>
    <property type="project" value="UniProtKB-KW"/>
</dbReference>
<dbReference type="InterPro" id="IPR011011">
    <property type="entry name" value="Znf_FYVE_PHD"/>
</dbReference>
<dbReference type="PANTHER" id="PTHR24102:SF28">
    <property type="entry name" value="PHD-TYPE DOMAIN-CONTAINING PROTEIN"/>
    <property type="match status" value="1"/>
</dbReference>
<reference evidence="11" key="1">
    <citation type="journal article" date="2011" name="PLoS Biol.">
        <title>Gene gain and loss during evolution of obligate parasitism in the white rust pathogen of Arabidopsis thaliana.</title>
        <authorList>
            <person name="Kemen E."/>
            <person name="Gardiner A."/>
            <person name="Schultz-Larsen T."/>
            <person name="Kemen A.C."/>
            <person name="Balmuth A.L."/>
            <person name="Robert-Seilaniantz A."/>
            <person name="Bailey K."/>
            <person name="Holub E."/>
            <person name="Studholme D.J."/>
            <person name="Maclean D."/>
            <person name="Jones J.D."/>
        </authorList>
    </citation>
    <scope>NUCLEOTIDE SEQUENCE</scope>
</reference>
<dbReference type="InterPro" id="IPR028941">
    <property type="entry name" value="WHIM2_dom"/>
</dbReference>
<feature type="coiled-coil region" evidence="7">
    <location>
        <begin position="660"/>
        <end position="687"/>
    </location>
</feature>
<dbReference type="Pfam" id="PF15613">
    <property type="entry name" value="WSD"/>
    <property type="match status" value="1"/>
</dbReference>
<keyword evidence="2" id="KW-0479">Metal-binding</keyword>
<feature type="compositionally biased region" description="Basic and acidic residues" evidence="8">
    <location>
        <begin position="1123"/>
        <end position="1138"/>
    </location>
</feature>
<dbReference type="SUPFAM" id="SSF57903">
    <property type="entry name" value="FYVE/PHD zinc finger"/>
    <property type="match status" value="4"/>
</dbReference>
<evidence type="ECO:0000256" key="8">
    <source>
        <dbReference type="SAM" id="MobiDB-lite"/>
    </source>
</evidence>
<feature type="coiled-coil region" evidence="7">
    <location>
        <begin position="287"/>
        <end position="321"/>
    </location>
</feature>
<dbReference type="Pfam" id="PF02791">
    <property type="entry name" value="DDT"/>
    <property type="match status" value="1"/>
</dbReference>
<organism evidence="11">
    <name type="scientific">Albugo laibachii Nc14</name>
    <dbReference type="NCBI Taxonomy" id="890382"/>
    <lineage>
        <taxon>Eukaryota</taxon>
        <taxon>Sar</taxon>
        <taxon>Stramenopiles</taxon>
        <taxon>Oomycota</taxon>
        <taxon>Peronosporomycetes</taxon>
        <taxon>Albuginales</taxon>
        <taxon>Albuginaceae</taxon>
        <taxon>Albugo</taxon>
    </lineage>
</organism>
<keyword evidence="3 6" id="KW-0863">Zinc-finger</keyword>
<keyword evidence="7" id="KW-0175">Coiled coil</keyword>
<dbReference type="SMART" id="SM00571">
    <property type="entry name" value="DDT"/>
    <property type="match status" value="1"/>
</dbReference>
<evidence type="ECO:0000256" key="7">
    <source>
        <dbReference type="SAM" id="Coils"/>
    </source>
</evidence>
<evidence type="ECO:0000256" key="6">
    <source>
        <dbReference type="PROSITE-ProRule" id="PRU00146"/>
    </source>
</evidence>
<feature type="region of interest" description="Disordered" evidence="8">
    <location>
        <begin position="1123"/>
        <end position="1161"/>
    </location>
</feature>
<keyword evidence="5" id="KW-0539">Nucleus</keyword>
<gene>
    <name evidence="11" type="primary">AlNc14C36G3190</name>
    <name evidence="11" type="ORF">ALNC14_036650</name>
</gene>
<feature type="compositionally biased region" description="Acidic residues" evidence="8">
    <location>
        <begin position="1039"/>
        <end position="1051"/>
    </location>
</feature>
<feature type="region of interest" description="Disordered" evidence="8">
    <location>
        <begin position="585"/>
        <end position="622"/>
    </location>
</feature>
<evidence type="ECO:0000256" key="5">
    <source>
        <dbReference type="ARBA" id="ARBA00023242"/>
    </source>
</evidence>
<dbReference type="GO" id="GO:0005634">
    <property type="term" value="C:nucleus"/>
    <property type="evidence" value="ECO:0007669"/>
    <property type="project" value="UniProtKB-SubCell"/>
</dbReference>
<dbReference type="PANTHER" id="PTHR24102">
    <property type="entry name" value="PHD FINGER PROTEIN"/>
    <property type="match status" value="1"/>
</dbReference>
<feature type="region of interest" description="Disordered" evidence="8">
    <location>
        <begin position="1"/>
        <end position="25"/>
    </location>
</feature>
<comment type="subcellular location">
    <subcellularLocation>
        <location evidence="1">Nucleus</location>
    </subcellularLocation>
</comment>
<proteinExistence type="predicted"/>
<feature type="compositionally biased region" description="Acidic residues" evidence="8">
    <location>
        <begin position="605"/>
        <end position="620"/>
    </location>
</feature>
<dbReference type="InterPro" id="IPR019787">
    <property type="entry name" value="Znf_PHD-finger"/>
</dbReference>
<accession>F0W8R4</accession>
<evidence type="ECO:0000259" key="9">
    <source>
        <dbReference type="PROSITE" id="PS50016"/>
    </source>
</evidence>
<feature type="compositionally biased region" description="Basic and acidic residues" evidence="8">
    <location>
        <begin position="1145"/>
        <end position="1161"/>
    </location>
</feature>
<evidence type="ECO:0000313" key="11">
    <source>
        <dbReference type="EMBL" id="CCA17522.1"/>
    </source>
</evidence>
<evidence type="ECO:0000256" key="1">
    <source>
        <dbReference type="ARBA" id="ARBA00004123"/>
    </source>
</evidence>
<reference evidence="11" key="2">
    <citation type="submission" date="2011-02" db="EMBL/GenBank/DDBJ databases">
        <authorList>
            <person name="MacLean D."/>
        </authorList>
    </citation>
    <scope>NUCLEOTIDE SEQUENCE</scope>
</reference>